<organism evidence="1 2">
    <name type="scientific">Pelagibaculum spongiae</name>
    <dbReference type="NCBI Taxonomy" id="2080658"/>
    <lineage>
        <taxon>Bacteria</taxon>
        <taxon>Pseudomonadati</taxon>
        <taxon>Pseudomonadota</taxon>
        <taxon>Gammaproteobacteria</taxon>
        <taxon>Oceanospirillales</taxon>
        <taxon>Pelagibaculum</taxon>
    </lineage>
</organism>
<protein>
    <submittedName>
        <fullName evidence="1">Uncharacterized protein</fullName>
    </submittedName>
</protein>
<dbReference type="AlphaFoldDB" id="A0A2V1GXJ3"/>
<accession>A0A2V1GXJ3</accession>
<evidence type="ECO:0000313" key="1">
    <source>
        <dbReference type="EMBL" id="PVZ71814.1"/>
    </source>
</evidence>
<sequence>MVMLIPVWALSGCIMAVNNVNKGYQFPVEKNEGVLLASITQAGFGARTAISSTYYFRNIETGKKHRISISPSLLPGLGSNSDFSSDYGKVVAVNLPAGDYEFNSWRASNNQVALTPGYLLPAGFTIEKGKATYVGNIYAQIRSMKNLFGISVLGDVEVSFLDKLQRDLPVITSLYPFVNNQNLTVKIAHEGAWPIDIERLKANQAQ</sequence>
<keyword evidence="2" id="KW-1185">Reference proteome</keyword>
<reference evidence="1 2" key="1">
    <citation type="submission" date="2018-04" db="EMBL/GenBank/DDBJ databases">
        <title>Thalassorhabdus spongiae gen. nov., sp. nov., isolated from a marine sponge in South-West Iceland.</title>
        <authorList>
            <person name="Knobloch S."/>
            <person name="Daussin A."/>
            <person name="Johannsson R."/>
            <person name="Marteinsson V.T."/>
        </authorList>
    </citation>
    <scope>NUCLEOTIDE SEQUENCE [LARGE SCALE GENOMIC DNA]</scope>
    <source>
        <strain evidence="1 2">Hp12</strain>
    </source>
</reference>
<name>A0A2V1GXJ3_9GAMM</name>
<proteinExistence type="predicted"/>
<dbReference type="EMBL" id="QDDL01000001">
    <property type="protein sequence ID" value="PVZ71814.1"/>
    <property type="molecule type" value="Genomic_DNA"/>
</dbReference>
<dbReference type="Proteomes" id="UP000244906">
    <property type="component" value="Unassembled WGS sequence"/>
</dbReference>
<evidence type="ECO:0000313" key="2">
    <source>
        <dbReference type="Proteomes" id="UP000244906"/>
    </source>
</evidence>
<comment type="caution">
    <text evidence="1">The sequence shown here is derived from an EMBL/GenBank/DDBJ whole genome shotgun (WGS) entry which is preliminary data.</text>
</comment>
<gene>
    <name evidence="1" type="ORF">DC094_01950</name>
</gene>